<feature type="compositionally biased region" description="Basic and acidic residues" evidence="1">
    <location>
        <begin position="78"/>
        <end position="111"/>
    </location>
</feature>
<proteinExistence type="predicted"/>
<dbReference type="EMBL" id="JAZGQK010000003">
    <property type="protein sequence ID" value="MEE6257571.1"/>
    <property type="molecule type" value="Genomic_DNA"/>
</dbReference>
<evidence type="ECO:0000313" key="3">
    <source>
        <dbReference type="Proteomes" id="UP001332243"/>
    </source>
</evidence>
<gene>
    <name evidence="2" type="ORF">V1633_03585</name>
</gene>
<accession>A0ABU7RM88</accession>
<name>A0ABU7RM88_9ACTN</name>
<dbReference type="RefSeq" id="WP_331212693.1">
    <property type="nucleotide sequence ID" value="NZ_JAZGQK010000003.1"/>
</dbReference>
<feature type="region of interest" description="Disordered" evidence="1">
    <location>
        <begin position="23"/>
        <end position="127"/>
    </location>
</feature>
<evidence type="ECO:0000256" key="1">
    <source>
        <dbReference type="SAM" id="MobiDB-lite"/>
    </source>
</evidence>
<sequence>MNDLPPLSDRSEEAELARAQAAYEKAKRDLAALRDKPPSDRPRSSRFTGPVGLAADGSPLPPIPPEEQARRAERRRRAVQERDEALARRADAIRRREEEQRREQAEAERPEGGTPPAIGRATPPNQP</sequence>
<evidence type="ECO:0000313" key="2">
    <source>
        <dbReference type="EMBL" id="MEE6257571.1"/>
    </source>
</evidence>
<protein>
    <submittedName>
        <fullName evidence="2">Uncharacterized protein</fullName>
    </submittedName>
</protein>
<keyword evidence="3" id="KW-1185">Reference proteome</keyword>
<organism evidence="2 3">
    <name type="scientific">Plantactinospora sonchi</name>
    <dbReference type="NCBI Taxonomy" id="1544735"/>
    <lineage>
        <taxon>Bacteria</taxon>
        <taxon>Bacillati</taxon>
        <taxon>Actinomycetota</taxon>
        <taxon>Actinomycetes</taxon>
        <taxon>Micromonosporales</taxon>
        <taxon>Micromonosporaceae</taxon>
        <taxon>Plantactinospora</taxon>
    </lineage>
</organism>
<feature type="compositionally biased region" description="Basic and acidic residues" evidence="1">
    <location>
        <begin position="24"/>
        <end position="43"/>
    </location>
</feature>
<reference evidence="2 3" key="1">
    <citation type="submission" date="2024-01" db="EMBL/GenBank/DDBJ databases">
        <title>Genome insights into Plantactinospora sonchi sp. nov.</title>
        <authorList>
            <person name="Wang L."/>
        </authorList>
    </citation>
    <scope>NUCLEOTIDE SEQUENCE [LARGE SCALE GENOMIC DNA]</scope>
    <source>
        <strain evidence="2 3">NEAU-QY2</strain>
    </source>
</reference>
<dbReference type="Proteomes" id="UP001332243">
    <property type="component" value="Unassembled WGS sequence"/>
</dbReference>
<comment type="caution">
    <text evidence="2">The sequence shown here is derived from an EMBL/GenBank/DDBJ whole genome shotgun (WGS) entry which is preliminary data.</text>
</comment>